<sequence>ETQLTLAVAYESAVTSPGGESARIRKVYTVPTRERWTSCVCKDKFVFTNGNVDVQAYTGTGYASALDSTNAKKARYCLSYAQRLLIAHVLVPESPGTVTFTGSGLNDMTAGGSGTHDDALTYRIQIDGVGTPNTFKWSDDGGTTWDVETVNITGAAQTLNNEITITFGATTGHTSGVHWEFTVARGREPWTMQWSKSTDPTDWTDSTAGSIDFVTTDAHLTGLGQVGNNIFVYKTDSYIMGYRTGVATSPFTFPTEKRG</sequence>
<accession>X0VZJ2</accession>
<dbReference type="EMBL" id="BARS01034049">
    <property type="protein sequence ID" value="GAG17853.1"/>
    <property type="molecule type" value="Genomic_DNA"/>
</dbReference>
<dbReference type="AlphaFoldDB" id="X0VZJ2"/>
<proteinExistence type="predicted"/>
<evidence type="ECO:0000313" key="1">
    <source>
        <dbReference type="EMBL" id="GAG17853.1"/>
    </source>
</evidence>
<comment type="caution">
    <text evidence="1">The sequence shown here is derived from an EMBL/GenBank/DDBJ whole genome shotgun (WGS) entry which is preliminary data.</text>
</comment>
<reference evidence="1" key="1">
    <citation type="journal article" date="2014" name="Front. Microbiol.">
        <title>High frequency of phylogenetically diverse reductive dehalogenase-homologous genes in deep subseafloor sedimentary metagenomes.</title>
        <authorList>
            <person name="Kawai M."/>
            <person name="Futagami T."/>
            <person name="Toyoda A."/>
            <person name="Takaki Y."/>
            <person name="Nishi S."/>
            <person name="Hori S."/>
            <person name="Arai W."/>
            <person name="Tsubouchi T."/>
            <person name="Morono Y."/>
            <person name="Uchiyama I."/>
            <person name="Ito T."/>
            <person name="Fujiyama A."/>
            <person name="Inagaki F."/>
            <person name="Takami H."/>
        </authorList>
    </citation>
    <scope>NUCLEOTIDE SEQUENCE</scope>
    <source>
        <strain evidence="1">Expedition CK06-06</strain>
    </source>
</reference>
<organism evidence="1">
    <name type="scientific">marine sediment metagenome</name>
    <dbReference type="NCBI Taxonomy" id="412755"/>
    <lineage>
        <taxon>unclassified sequences</taxon>
        <taxon>metagenomes</taxon>
        <taxon>ecological metagenomes</taxon>
    </lineage>
</organism>
<gene>
    <name evidence="1" type="ORF">S01H1_52661</name>
</gene>
<feature type="non-terminal residue" evidence="1">
    <location>
        <position position="259"/>
    </location>
</feature>
<protein>
    <submittedName>
        <fullName evidence="1">Uncharacterized protein</fullName>
    </submittedName>
</protein>
<feature type="non-terminal residue" evidence="1">
    <location>
        <position position="1"/>
    </location>
</feature>
<name>X0VZJ2_9ZZZZ</name>